<dbReference type="Pfam" id="PF09830">
    <property type="entry name" value="ATP_transf"/>
    <property type="match status" value="1"/>
</dbReference>
<keyword evidence="4" id="KW-1185">Reference proteome</keyword>
<protein>
    <submittedName>
        <fullName evidence="3">Bis(5'-nucleosyl)-tetraphosphatase</fullName>
    </submittedName>
</protein>
<evidence type="ECO:0000259" key="2">
    <source>
        <dbReference type="Pfam" id="PF19327"/>
    </source>
</evidence>
<dbReference type="InterPro" id="IPR045759">
    <property type="entry name" value="Ap4A_phos1/2_N"/>
</dbReference>
<dbReference type="InterPro" id="IPR009163">
    <property type="entry name" value="Ap4A_phos1/2"/>
</dbReference>
<comment type="caution">
    <text evidence="3">The sequence shown here is derived from an EMBL/GenBank/DDBJ whole genome shotgun (WGS) entry which is preliminary data.</text>
</comment>
<organism evidence="3 4">
    <name type="scientific">Colletotrichum karsti</name>
    <dbReference type="NCBI Taxonomy" id="1095194"/>
    <lineage>
        <taxon>Eukaryota</taxon>
        <taxon>Fungi</taxon>
        <taxon>Dikarya</taxon>
        <taxon>Ascomycota</taxon>
        <taxon>Pezizomycotina</taxon>
        <taxon>Sordariomycetes</taxon>
        <taxon>Hypocreomycetidae</taxon>
        <taxon>Glomerellales</taxon>
        <taxon>Glomerellaceae</taxon>
        <taxon>Colletotrichum</taxon>
        <taxon>Colletotrichum boninense species complex</taxon>
    </lineage>
</organism>
<evidence type="ECO:0000313" key="4">
    <source>
        <dbReference type="Proteomes" id="UP000781932"/>
    </source>
</evidence>
<dbReference type="RefSeq" id="XP_038744750.1">
    <property type="nucleotide sequence ID" value="XM_038889826.1"/>
</dbReference>
<dbReference type="EMBL" id="JAATWM020000022">
    <property type="protein sequence ID" value="KAF9875289.1"/>
    <property type="molecule type" value="Genomic_DNA"/>
</dbReference>
<dbReference type="Gene3D" id="3.30.428.70">
    <property type="match status" value="1"/>
</dbReference>
<dbReference type="InterPro" id="IPR019200">
    <property type="entry name" value="ATP_adenylylTrfase_C"/>
</dbReference>
<feature type="domain" description="ATP adenylyltransferase C-terminal" evidence="1">
    <location>
        <begin position="199"/>
        <end position="324"/>
    </location>
</feature>
<name>A0A9P6I3C5_9PEZI</name>
<dbReference type="GeneID" id="62162900"/>
<dbReference type="InterPro" id="IPR036265">
    <property type="entry name" value="HIT-like_sf"/>
</dbReference>
<dbReference type="GO" id="GO:0009117">
    <property type="term" value="P:nucleotide metabolic process"/>
    <property type="evidence" value="ECO:0007669"/>
    <property type="project" value="InterPro"/>
</dbReference>
<dbReference type="AlphaFoldDB" id="A0A9P6I3C5"/>
<evidence type="ECO:0000313" key="3">
    <source>
        <dbReference type="EMBL" id="KAF9875289.1"/>
    </source>
</evidence>
<dbReference type="Pfam" id="PF19327">
    <property type="entry name" value="Ap4A_phos_N"/>
    <property type="match status" value="1"/>
</dbReference>
<dbReference type="PANTHER" id="PTHR38420:SF3">
    <property type="entry name" value="5',5'''-P-1,P-4-TETRAPHOSPHATE PHOSPHORYLASE 2"/>
    <property type="match status" value="1"/>
</dbReference>
<dbReference type="OrthoDB" id="10267950at2759"/>
<feature type="domain" description="Ap4A phosphorylase 1/2 N-terminal" evidence="2">
    <location>
        <begin position="5"/>
        <end position="176"/>
    </location>
</feature>
<dbReference type="InterPro" id="IPR043171">
    <property type="entry name" value="Ap4A_phos1/2-like"/>
</dbReference>
<reference evidence="3" key="2">
    <citation type="submission" date="2020-11" db="EMBL/GenBank/DDBJ databases">
        <title>Whole genome sequencing of Colletotrichum sp.</title>
        <authorList>
            <person name="Li H."/>
        </authorList>
    </citation>
    <scope>NUCLEOTIDE SEQUENCE</scope>
    <source>
        <strain evidence="3">CkLH20</strain>
    </source>
</reference>
<evidence type="ECO:0000259" key="1">
    <source>
        <dbReference type="Pfam" id="PF09830"/>
    </source>
</evidence>
<reference evidence="3" key="1">
    <citation type="submission" date="2020-03" db="EMBL/GenBank/DDBJ databases">
        <authorList>
            <person name="He L."/>
        </authorList>
    </citation>
    <scope>NUCLEOTIDE SEQUENCE</scope>
    <source>
        <strain evidence="3">CkLH20</strain>
    </source>
</reference>
<dbReference type="GO" id="GO:0003877">
    <property type="term" value="F:ATP:ADP adenylyltransferase activity"/>
    <property type="evidence" value="ECO:0007669"/>
    <property type="project" value="InterPro"/>
</dbReference>
<dbReference type="Proteomes" id="UP000781932">
    <property type="component" value="Unassembled WGS sequence"/>
</dbReference>
<dbReference type="SUPFAM" id="SSF54197">
    <property type="entry name" value="HIT-like"/>
    <property type="match status" value="1"/>
</dbReference>
<gene>
    <name evidence="3" type="ORF">CkaCkLH20_07109</name>
</gene>
<dbReference type="GO" id="GO:0005524">
    <property type="term" value="F:ATP binding"/>
    <property type="evidence" value="ECO:0007669"/>
    <property type="project" value="InterPro"/>
</dbReference>
<accession>A0A9P6I3C5</accession>
<sequence>MSLVKAPANLPDLVKAAFNKARANADLNYYATQVTVLNANSIPFQLRFSPALANKPTAPKPKTDEPRKPFDPFENPENGPLFIADIPSSGHNLVLNKFAIVPEHFILATKDFKEQTDMLEPIDLAATYACIEAYRQYGESHGGSNGELYAFFNSGSHSGASQPHRHIQLLPVARMKDGLPEGSKWDVLAKQLGQPRVSGVPFTTFGEQIHRSMTPDELHSIYISLFKSAVAAVEAHAGKLDNPSNGESQISYNLAMTSSSLVVMPRLAEGYTLLEQGKPVGKLNLNGTVLAGTALVKNEDEWNALGVKGEDKQLFDVLSKIGVPNTAGHSKKL</sequence>
<proteinExistence type="predicted"/>
<dbReference type="PANTHER" id="PTHR38420">
    <property type="entry name" value="AP-4-A PHOSPHORYLASE II"/>
    <property type="match status" value="1"/>
</dbReference>